<evidence type="ECO:0000256" key="6">
    <source>
        <dbReference type="ARBA" id="ARBA00022848"/>
    </source>
</evidence>
<keyword evidence="6" id="KW-0492">Microsome</keyword>
<dbReference type="GO" id="GO:0016705">
    <property type="term" value="F:oxidoreductase activity, acting on paired donors, with incorporation or reduction of molecular oxygen"/>
    <property type="evidence" value="ECO:0007669"/>
    <property type="project" value="InterPro"/>
</dbReference>
<keyword evidence="5" id="KW-0256">Endoplasmic reticulum</keyword>
<evidence type="ECO:0000256" key="8">
    <source>
        <dbReference type="ARBA" id="ARBA00023033"/>
    </source>
</evidence>
<dbReference type="Proteomes" id="UP001237642">
    <property type="component" value="Unassembled WGS sequence"/>
</dbReference>
<dbReference type="Gene3D" id="1.10.630.10">
    <property type="entry name" value="Cytochrome P450"/>
    <property type="match status" value="1"/>
</dbReference>
<keyword evidence="9" id="KW-0472">Membrane</keyword>
<sequence length="217" mass="24396">MPEQYSLYLCFFSFFSVTVFLYKWLTTAKTALKNLPPSPRKFPIIGNLHQIGPDPHISLGALAQKVALGKKYGNDKGNSYKYLIGELNKLLGYFSSIGEYIPLLYWVDCLRGLRGKVEKVADEVDAFLESVLGDHRLGESDNDDANKDFVSILLEIQKQNTDTGFSIDRDCIKAVILDMFDFELPHGENMEDLDMTSVTGLTVRRKSPLLVIATPHV</sequence>
<keyword evidence="4" id="KW-0479">Metal-binding</keyword>
<keyword evidence="8" id="KW-0560">Oxidoreductase</keyword>
<accession>A0AAD8HB84</accession>
<keyword evidence="8" id="KW-0503">Monooxygenase</keyword>
<keyword evidence="7" id="KW-0408">Iron</keyword>
<evidence type="ECO:0000256" key="1">
    <source>
        <dbReference type="ARBA" id="ARBA00004524"/>
    </source>
</evidence>
<dbReference type="GO" id="GO:0020037">
    <property type="term" value="F:heme binding"/>
    <property type="evidence" value="ECO:0007669"/>
    <property type="project" value="InterPro"/>
</dbReference>
<evidence type="ECO:0000256" key="9">
    <source>
        <dbReference type="SAM" id="Phobius"/>
    </source>
</evidence>
<protein>
    <recommendedName>
        <fullName evidence="12">Cytochrome P450</fullName>
    </recommendedName>
</protein>
<dbReference type="PANTHER" id="PTHR47955">
    <property type="entry name" value="CYTOCHROME P450 FAMILY 71 PROTEIN"/>
    <property type="match status" value="1"/>
</dbReference>
<evidence type="ECO:0000313" key="11">
    <source>
        <dbReference type="Proteomes" id="UP001237642"/>
    </source>
</evidence>
<evidence type="ECO:0000313" key="10">
    <source>
        <dbReference type="EMBL" id="KAK1363179.1"/>
    </source>
</evidence>
<keyword evidence="9" id="KW-1133">Transmembrane helix</keyword>
<evidence type="ECO:0000256" key="4">
    <source>
        <dbReference type="ARBA" id="ARBA00022723"/>
    </source>
</evidence>
<proteinExistence type="inferred from homology"/>
<dbReference type="PANTHER" id="PTHR47955:SF15">
    <property type="entry name" value="CYTOCHROME P450 71A2-LIKE"/>
    <property type="match status" value="1"/>
</dbReference>
<organism evidence="10 11">
    <name type="scientific">Heracleum sosnowskyi</name>
    <dbReference type="NCBI Taxonomy" id="360622"/>
    <lineage>
        <taxon>Eukaryota</taxon>
        <taxon>Viridiplantae</taxon>
        <taxon>Streptophyta</taxon>
        <taxon>Embryophyta</taxon>
        <taxon>Tracheophyta</taxon>
        <taxon>Spermatophyta</taxon>
        <taxon>Magnoliopsida</taxon>
        <taxon>eudicotyledons</taxon>
        <taxon>Gunneridae</taxon>
        <taxon>Pentapetalae</taxon>
        <taxon>asterids</taxon>
        <taxon>campanulids</taxon>
        <taxon>Apiales</taxon>
        <taxon>Apiaceae</taxon>
        <taxon>Apioideae</taxon>
        <taxon>apioid superclade</taxon>
        <taxon>Tordylieae</taxon>
        <taxon>Tordyliinae</taxon>
        <taxon>Heracleum</taxon>
    </lineage>
</organism>
<comment type="similarity">
    <text evidence="2">Belongs to the cytochrome P450 family.</text>
</comment>
<name>A0AAD8HB84_9APIA</name>
<reference evidence="10" key="2">
    <citation type="submission" date="2023-05" db="EMBL/GenBank/DDBJ databases">
        <authorList>
            <person name="Schelkunov M.I."/>
        </authorList>
    </citation>
    <scope>NUCLEOTIDE SEQUENCE</scope>
    <source>
        <strain evidence="10">Hsosn_3</strain>
        <tissue evidence="10">Leaf</tissue>
    </source>
</reference>
<feature type="transmembrane region" description="Helical" evidence="9">
    <location>
        <begin position="6"/>
        <end position="25"/>
    </location>
</feature>
<evidence type="ECO:0008006" key="12">
    <source>
        <dbReference type="Google" id="ProtNLM"/>
    </source>
</evidence>
<gene>
    <name evidence="10" type="ORF">POM88_038740</name>
</gene>
<dbReference type="SUPFAM" id="SSF48264">
    <property type="entry name" value="Cytochrome P450"/>
    <property type="match status" value="1"/>
</dbReference>
<evidence type="ECO:0000256" key="2">
    <source>
        <dbReference type="ARBA" id="ARBA00010617"/>
    </source>
</evidence>
<keyword evidence="9" id="KW-0812">Transmembrane</keyword>
<dbReference type="GO" id="GO:0005506">
    <property type="term" value="F:iron ion binding"/>
    <property type="evidence" value="ECO:0007669"/>
    <property type="project" value="InterPro"/>
</dbReference>
<dbReference type="EMBL" id="JAUIZM010000009">
    <property type="protein sequence ID" value="KAK1363179.1"/>
    <property type="molecule type" value="Genomic_DNA"/>
</dbReference>
<comment type="subcellular location">
    <subcellularLocation>
        <location evidence="1">Microsome membrane</location>
    </subcellularLocation>
</comment>
<evidence type="ECO:0000256" key="5">
    <source>
        <dbReference type="ARBA" id="ARBA00022824"/>
    </source>
</evidence>
<dbReference type="AlphaFoldDB" id="A0AAD8HB84"/>
<dbReference type="GO" id="GO:0004497">
    <property type="term" value="F:monooxygenase activity"/>
    <property type="evidence" value="ECO:0007669"/>
    <property type="project" value="UniProtKB-KW"/>
</dbReference>
<comment type="caution">
    <text evidence="10">The sequence shown here is derived from an EMBL/GenBank/DDBJ whole genome shotgun (WGS) entry which is preliminary data.</text>
</comment>
<keyword evidence="3" id="KW-0349">Heme</keyword>
<keyword evidence="11" id="KW-1185">Reference proteome</keyword>
<reference evidence="10" key="1">
    <citation type="submission" date="2023-02" db="EMBL/GenBank/DDBJ databases">
        <title>Genome of toxic invasive species Heracleum sosnowskyi carries increased number of genes despite the absence of recent whole-genome duplications.</title>
        <authorList>
            <person name="Schelkunov M."/>
            <person name="Shtratnikova V."/>
            <person name="Makarenko M."/>
            <person name="Klepikova A."/>
            <person name="Omelchenko D."/>
            <person name="Novikova G."/>
            <person name="Obukhova E."/>
            <person name="Bogdanov V."/>
            <person name="Penin A."/>
            <person name="Logacheva M."/>
        </authorList>
    </citation>
    <scope>NUCLEOTIDE SEQUENCE</scope>
    <source>
        <strain evidence="10">Hsosn_3</strain>
        <tissue evidence="10">Leaf</tissue>
    </source>
</reference>
<evidence type="ECO:0000256" key="7">
    <source>
        <dbReference type="ARBA" id="ARBA00023004"/>
    </source>
</evidence>
<dbReference type="InterPro" id="IPR036396">
    <property type="entry name" value="Cyt_P450_sf"/>
</dbReference>
<dbReference type="GO" id="GO:0044550">
    <property type="term" value="P:secondary metabolite biosynthetic process"/>
    <property type="evidence" value="ECO:0007669"/>
    <property type="project" value="UniProtKB-ARBA"/>
</dbReference>
<evidence type="ECO:0000256" key="3">
    <source>
        <dbReference type="ARBA" id="ARBA00022617"/>
    </source>
</evidence>